<dbReference type="InterPro" id="IPR050828">
    <property type="entry name" value="C-type_lectin/matrix_domain"/>
</dbReference>
<dbReference type="OMA" id="NDERWIC"/>
<dbReference type="Ensembl" id="ENSPSIT00000009289.1">
    <property type="protein sequence ID" value="ENSPSIP00000009243.1"/>
    <property type="gene ID" value="ENSPSIG00000008387.1"/>
</dbReference>
<dbReference type="InterPro" id="IPR016187">
    <property type="entry name" value="CTDL_fold"/>
</dbReference>
<evidence type="ECO:0000259" key="3">
    <source>
        <dbReference type="PROSITE" id="PS50041"/>
    </source>
</evidence>
<evidence type="ECO:0000313" key="4">
    <source>
        <dbReference type="Ensembl" id="ENSPSIP00000009243.1"/>
    </source>
</evidence>
<dbReference type="HOGENOM" id="CLU_049894_8_4_1"/>
<proteinExistence type="predicted"/>
<reference evidence="4" key="4">
    <citation type="submission" date="2025-09" db="UniProtKB">
        <authorList>
            <consortium name="Ensembl"/>
        </authorList>
    </citation>
    <scope>IDENTIFICATION</scope>
</reference>
<dbReference type="Gene3D" id="3.10.100.10">
    <property type="entry name" value="Mannose-Binding Protein A, subunit A"/>
    <property type="match status" value="1"/>
</dbReference>
<organism evidence="4 5">
    <name type="scientific">Pelodiscus sinensis</name>
    <name type="common">Chinese softshell turtle</name>
    <name type="synonym">Trionyx sinensis</name>
    <dbReference type="NCBI Taxonomy" id="13735"/>
    <lineage>
        <taxon>Eukaryota</taxon>
        <taxon>Metazoa</taxon>
        <taxon>Chordata</taxon>
        <taxon>Craniata</taxon>
        <taxon>Vertebrata</taxon>
        <taxon>Euteleostomi</taxon>
        <taxon>Archelosauria</taxon>
        <taxon>Testudinata</taxon>
        <taxon>Testudines</taxon>
        <taxon>Cryptodira</taxon>
        <taxon>Trionychia</taxon>
        <taxon>Trionychidae</taxon>
        <taxon>Pelodiscus</taxon>
    </lineage>
</organism>
<evidence type="ECO:0000313" key="5">
    <source>
        <dbReference type="Proteomes" id="UP000007267"/>
    </source>
</evidence>
<reference evidence="5" key="1">
    <citation type="submission" date="2011-10" db="EMBL/GenBank/DDBJ databases">
        <authorList>
            <consortium name="Soft-shell Turtle Genome Consortium"/>
        </authorList>
    </citation>
    <scope>NUCLEOTIDE SEQUENCE [LARGE SCALE GENOMIC DNA]</scope>
    <source>
        <strain evidence="5">Daiwa-1</strain>
    </source>
</reference>
<dbReference type="PANTHER" id="PTHR45710">
    <property type="entry name" value="C-TYPE LECTIN DOMAIN-CONTAINING PROTEIN 180"/>
    <property type="match status" value="1"/>
</dbReference>
<dbReference type="CDD" id="cd03593">
    <property type="entry name" value="CLECT_NK_receptors_like"/>
    <property type="match status" value="1"/>
</dbReference>
<name>K7FMI3_PELSI</name>
<dbReference type="GO" id="GO:0030246">
    <property type="term" value="F:carbohydrate binding"/>
    <property type="evidence" value="ECO:0007669"/>
    <property type="project" value="UniProtKB-KW"/>
</dbReference>
<dbReference type="SUPFAM" id="SSF56436">
    <property type="entry name" value="C-type lectin-like"/>
    <property type="match status" value="1"/>
</dbReference>
<evidence type="ECO:0000256" key="1">
    <source>
        <dbReference type="ARBA" id="ARBA00004401"/>
    </source>
</evidence>
<reference evidence="5" key="2">
    <citation type="journal article" date="2013" name="Nat. Genet.">
        <title>The draft genomes of soft-shell turtle and green sea turtle yield insights into the development and evolution of the turtle-specific body plan.</title>
        <authorList>
            <person name="Wang Z."/>
            <person name="Pascual-Anaya J."/>
            <person name="Zadissa A."/>
            <person name="Li W."/>
            <person name="Niimura Y."/>
            <person name="Huang Z."/>
            <person name="Li C."/>
            <person name="White S."/>
            <person name="Xiong Z."/>
            <person name="Fang D."/>
            <person name="Wang B."/>
            <person name="Ming Y."/>
            <person name="Chen Y."/>
            <person name="Zheng Y."/>
            <person name="Kuraku S."/>
            <person name="Pignatelli M."/>
            <person name="Herrero J."/>
            <person name="Beal K."/>
            <person name="Nozawa M."/>
            <person name="Li Q."/>
            <person name="Wang J."/>
            <person name="Zhang H."/>
            <person name="Yu L."/>
            <person name="Shigenobu S."/>
            <person name="Wang J."/>
            <person name="Liu J."/>
            <person name="Flicek P."/>
            <person name="Searle S."/>
            <person name="Wang J."/>
            <person name="Kuratani S."/>
            <person name="Yin Y."/>
            <person name="Aken B."/>
            <person name="Zhang G."/>
            <person name="Irie N."/>
        </authorList>
    </citation>
    <scope>NUCLEOTIDE SEQUENCE [LARGE SCALE GENOMIC DNA]</scope>
    <source>
        <strain evidence="5">Daiwa-1</strain>
    </source>
</reference>
<protein>
    <recommendedName>
        <fullName evidence="3">C-type lectin domain-containing protein</fullName>
    </recommendedName>
</protein>
<dbReference type="PANTHER" id="PTHR45710:SF35">
    <property type="entry name" value="C-TYPE LECTIN DOMAIN FAMILY 2 MEMBER D"/>
    <property type="match status" value="1"/>
</dbReference>
<feature type="domain" description="C-type lectin" evidence="3">
    <location>
        <begin position="42"/>
        <end position="146"/>
    </location>
</feature>
<evidence type="ECO:0000256" key="2">
    <source>
        <dbReference type="ARBA" id="ARBA00022734"/>
    </source>
</evidence>
<keyword evidence="5" id="KW-1185">Reference proteome</keyword>
<dbReference type="AlphaFoldDB" id="K7FMI3"/>
<reference evidence="4" key="3">
    <citation type="submission" date="2025-08" db="UniProtKB">
        <authorList>
            <consortium name="Ensembl"/>
        </authorList>
    </citation>
    <scope>IDENTIFICATION</scope>
</reference>
<keyword evidence="2" id="KW-0430">Lectin</keyword>
<dbReference type="InterPro" id="IPR033992">
    <property type="entry name" value="NKR-like_CTLD"/>
</dbReference>
<dbReference type="Pfam" id="PF00059">
    <property type="entry name" value="Lectin_C"/>
    <property type="match status" value="1"/>
</dbReference>
<dbReference type="SMART" id="SM00034">
    <property type="entry name" value="CLECT"/>
    <property type="match status" value="1"/>
</dbReference>
<dbReference type="GO" id="GO:0005886">
    <property type="term" value="C:plasma membrane"/>
    <property type="evidence" value="ECO:0007669"/>
    <property type="project" value="UniProtKB-SubCell"/>
</dbReference>
<dbReference type="InterPro" id="IPR001304">
    <property type="entry name" value="C-type_lectin-like"/>
</dbReference>
<dbReference type="eggNOG" id="KOG4297">
    <property type="taxonomic scope" value="Eukaryota"/>
</dbReference>
<comment type="subcellular location">
    <subcellularLocation>
        <location evidence="1">Cell membrane</location>
        <topology evidence="1">Single-pass type II membrane protein</topology>
    </subcellularLocation>
</comment>
<dbReference type="InterPro" id="IPR016186">
    <property type="entry name" value="C-type_lectin-like/link_sf"/>
</dbReference>
<sequence>CPPCVPLSAPVTVSFSVQRAKPALADGCPPAGPLCPDGWVGYRGKCYSFSEGEGSWTDSRSNCSALSASLAGIDTLQELAFMLRYKGKPDHWIGLRKDSGQLWKWANGTEFNHLFRIRGGGDCAYLNDENGVSSLRCTSERRWICSKLDAFTAAKQAAMEGANHRSVMEISPGKT</sequence>
<dbReference type="GeneTree" id="ENSGT00940000155319"/>
<dbReference type="PROSITE" id="PS50041">
    <property type="entry name" value="C_TYPE_LECTIN_2"/>
    <property type="match status" value="1"/>
</dbReference>
<dbReference type="Proteomes" id="UP000007267">
    <property type="component" value="Unassembled WGS sequence"/>
</dbReference>
<dbReference type="EMBL" id="AGCU01030918">
    <property type="status" value="NOT_ANNOTATED_CDS"/>
    <property type="molecule type" value="Genomic_DNA"/>
</dbReference>
<accession>K7FMI3</accession>
<dbReference type="EMBL" id="AGCU01030917">
    <property type="status" value="NOT_ANNOTATED_CDS"/>
    <property type="molecule type" value="Genomic_DNA"/>
</dbReference>